<comment type="caution">
    <text evidence="1">The sequence shown here is derived from an EMBL/GenBank/DDBJ whole genome shotgun (WGS) entry which is preliminary data.</text>
</comment>
<name>A0A926GE36_9RHOB</name>
<protein>
    <submittedName>
        <fullName evidence="1">Uncharacterized protein</fullName>
    </submittedName>
</protein>
<evidence type="ECO:0000313" key="2">
    <source>
        <dbReference type="Proteomes" id="UP000608594"/>
    </source>
</evidence>
<keyword evidence="2" id="KW-1185">Reference proteome</keyword>
<dbReference type="EMBL" id="JACOQL010000005">
    <property type="protein sequence ID" value="MBC9248346.1"/>
    <property type="molecule type" value="Genomic_DNA"/>
</dbReference>
<proteinExistence type="predicted"/>
<evidence type="ECO:0000313" key="1">
    <source>
        <dbReference type="EMBL" id="MBC9248346.1"/>
    </source>
</evidence>
<accession>A0A926GE36</accession>
<gene>
    <name evidence="1" type="ORF">H4P12_16885</name>
</gene>
<reference evidence="1" key="1">
    <citation type="submission" date="2020-08" db="EMBL/GenBank/DDBJ databases">
        <title>Paracoccus amoyensis sp. nov., isolated from the surface seawater at coast of Xiamen, Fujian.</title>
        <authorList>
            <person name="Lyu L."/>
        </authorList>
    </citation>
    <scope>NUCLEOTIDE SEQUENCE</scope>
    <source>
        <strain evidence="1">11-3</strain>
    </source>
</reference>
<organism evidence="1 2">
    <name type="scientific">Paracoccus amoyensis</name>
    <dbReference type="NCBI Taxonomy" id="2760093"/>
    <lineage>
        <taxon>Bacteria</taxon>
        <taxon>Pseudomonadati</taxon>
        <taxon>Pseudomonadota</taxon>
        <taxon>Alphaproteobacteria</taxon>
        <taxon>Rhodobacterales</taxon>
        <taxon>Paracoccaceae</taxon>
        <taxon>Paracoccus</taxon>
    </lineage>
</organism>
<dbReference type="RefSeq" id="WP_187794835.1">
    <property type="nucleotide sequence ID" value="NZ_JACOQL010000005.1"/>
</dbReference>
<sequence>MPLPQRAFYTVQEAALRWDCTLGGLAGWAATGRLEIVTAIRPVIQGGHIHAGFVAVPVSDILDLFWPDDDTTGRVTLRRFRPVETEDWVLIENPADFVEVRLSRLMIAAEEMQRFETTNGLMRRIASGAPPRHDWEGVLAYLIRRVHVEGVPATQGEWIAIALDWFAQHSEDGEVPDESTIRRRLGPIWKSLQETV</sequence>
<dbReference type="AlphaFoldDB" id="A0A926GE36"/>
<dbReference type="Proteomes" id="UP000608594">
    <property type="component" value="Unassembled WGS sequence"/>
</dbReference>